<protein>
    <submittedName>
        <fullName evidence="4">UvrABC system protein C</fullName>
    </submittedName>
</protein>
<accession>A0A517TDZ2</accession>
<name>A0A517TDZ2_9PLAN</name>
<reference evidence="4 5" key="1">
    <citation type="submission" date="2019-02" db="EMBL/GenBank/DDBJ databases">
        <title>Deep-cultivation of Planctomycetes and their phenomic and genomic characterization uncovers novel biology.</title>
        <authorList>
            <person name="Wiegand S."/>
            <person name="Jogler M."/>
            <person name="Boedeker C."/>
            <person name="Pinto D."/>
            <person name="Vollmers J."/>
            <person name="Rivas-Marin E."/>
            <person name="Kohn T."/>
            <person name="Peeters S.H."/>
            <person name="Heuer A."/>
            <person name="Rast P."/>
            <person name="Oberbeckmann S."/>
            <person name="Bunk B."/>
            <person name="Jeske O."/>
            <person name="Meyerdierks A."/>
            <person name="Storesund J.E."/>
            <person name="Kallscheuer N."/>
            <person name="Luecker S."/>
            <person name="Lage O.M."/>
            <person name="Pohl T."/>
            <person name="Merkel B.J."/>
            <person name="Hornburger P."/>
            <person name="Mueller R.-W."/>
            <person name="Bruemmer F."/>
            <person name="Labrenz M."/>
            <person name="Spormann A.M."/>
            <person name="Op den Camp H."/>
            <person name="Overmann J."/>
            <person name="Amann R."/>
            <person name="Jetten M.S.M."/>
            <person name="Mascher T."/>
            <person name="Medema M.H."/>
            <person name="Devos D.P."/>
            <person name="Kaster A.-K."/>
            <person name="Ovreas L."/>
            <person name="Rohde M."/>
            <person name="Galperin M.Y."/>
            <person name="Jogler C."/>
        </authorList>
    </citation>
    <scope>NUCLEOTIDE SEQUENCE [LARGE SCALE GENOMIC DNA]</scope>
    <source>
        <strain evidence="4 5">V22</strain>
    </source>
</reference>
<keyword evidence="1" id="KW-0227">DNA damage</keyword>
<feature type="domain" description="GIY-YIG" evidence="3">
    <location>
        <begin position="48"/>
        <end position="126"/>
    </location>
</feature>
<feature type="domain" description="UVR" evidence="2">
    <location>
        <begin position="249"/>
        <end position="284"/>
    </location>
</feature>
<evidence type="ECO:0000259" key="2">
    <source>
        <dbReference type="PROSITE" id="PS50151"/>
    </source>
</evidence>
<dbReference type="RefSeq" id="WP_145265795.1">
    <property type="nucleotide sequence ID" value="NZ_CP036316.1"/>
</dbReference>
<dbReference type="GO" id="GO:0006289">
    <property type="term" value="P:nucleotide-excision repair"/>
    <property type="evidence" value="ECO:0007669"/>
    <property type="project" value="InterPro"/>
</dbReference>
<dbReference type="InterPro" id="IPR036876">
    <property type="entry name" value="UVR_dom_sf"/>
</dbReference>
<dbReference type="InterPro" id="IPR047296">
    <property type="entry name" value="GIY-YIG_UvrC_Cho"/>
</dbReference>
<dbReference type="InterPro" id="IPR050066">
    <property type="entry name" value="UvrABC_protein_C"/>
</dbReference>
<dbReference type="PANTHER" id="PTHR30562:SF1">
    <property type="entry name" value="UVRABC SYSTEM PROTEIN C"/>
    <property type="match status" value="1"/>
</dbReference>
<dbReference type="SUPFAM" id="SSF82771">
    <property type="entry name" value="GIY-YIG endonuclease"/>
    <property type="match status" value="1"/>
</dbReference>
<proteinExistence type="predicted"/>
<dbReference type="SUPFAM" id="SSF46600">
    <property type="entry name" value="C-terminal UvrC-binding domain of UvrB"/>
    <property type="match status" value="1"/>
</dbReference>
<dbReference type="CDD" id="cd10434">
    <property type="entry name" value="GIY-YIG_UvrC_Cho"/>
    <property type="match status" value="1"/>
</dbReference>
<dbReference type="Pfam" id="PF01541">
    <property type="entry name" value="GIY-YIG"/>
    <property type="match status" value="1"/>
</dbReference>
<organism evidence="4 5">
    <name type="scientific">Calycomorphotria hydatis</name>
    <dbReference type="NCBI Taxonomy" id="2528027"/>
    <lineage>
        <taxon>Bacteria</taxon>
        <taxon>Pseudomonadati</taxon>
        <taxon>Planctomycetota</taxon>
        <taxon>Planctomycetia</taxon>
        <taxon>Planctomycetales</taxon>
        <taxon>Planctomycetaceae</taxon>
        <taxon>Calycomorphotria</taxon>
    </lineage>
</organism>
<dbReference type="PROSITE" id="PS50164">
    <property type="entry name" value="GIY_YIG"/>
    <property type="match status" value="1"/>
</dbReference>
<dbReference type="InterPro" id="IPR000305">
    <property type="entry name" value="GIY-YIG_endonuc"/>
</dbReference>
<dbReference type="GO" id="GO:0009380">
    <property type="term" value="C:excinuclease repair complex"/>
    <property type="evidence" value="ECO:0007669"/>
    <property type="project" value="TreeGrafter"/>
</dbReference>
<sequence length="398" mass="46489">MRFAWIREPFRRFGNNPFAPAGRQPKPTRVDGRRRTQLKEGIRRLCENRPGVYGMLDAEQRLVYVGKSKHLRKRLLSYFSRKQIYEKPGEILRDTRSIVWEPTTSEFAALIRELQLIRTWRPKWNVTDRPRNLNPKYLCIGRAPAKYLYLAGRPANEVTIWYGPLYRRRLLDPGIEALNDYYQLRDCSQKQPLRFRDDRTLFVPEEAERPGCLRYELQTCSGACIGACSRKEYAGQVTRAKRFLDGKTDEPLVALRKMMAVASTEHRYEMAARYRDRIASLEILMDRLEYLRMARETYHFVYPVVSRNGRTIWYLVCEGAIAAAIHAPRTAKQVEVAREYLEEWLEHGSIRPTPGTIDHPTITLLGRWFRAHPEHLERTLTPAEALAQLPERSVLAVA</sequence>
<keyword evidence="5" id="KW-1185">Reference proteome</keyword>
<dbReference type="EMBL" id="CP036316">
    <property type="protein sequence ID" value="QDT66587.1"/>
    <property type="molecule type" value="Genomic_DNA"/>
</dbReference>
<dbReference type="PROSITE" id="PS50151">
    <property type="entry name" value="UVR"/>
    <property type="match status" value="1"/>
</dbReference>
<dbReference type="Gene3D" id="3.40.1440.10">
    <property type="entry name" value="GIY-YIG endonuclease"/>
    <property type="match status" value="1"/>
</dbReference>
<evidence type="ECO:0000259" key="3">
    <source>
        <dbReference type="PROSITE" id="PS50164"/>
    </source>
</evidence>
<dbReference type="InterPro" id="IPR035901">
    <property type="entry name" value="GIY-YIG_endonuc_sf"/>
</dbReference>
<dbReference type="KEGG" id="chya:V22_38570"/>
<dbReference type="SMART" id="SM00465">
    <property type="entry name" value="GIYc"/>
    <property type="match status" value="1"/>
</dbReference>
<dbReference type="OrthoDB" id="9803913at2"/>
<dbReference type="AlphaFoldDB" id="A0A517TDZ2"/>
<evidence type="ECO:0000313" key="4">
    <source>
        <dbReference type="EMBL" id="QDT66587.1"/>
    </source>
</evidence>
<gene>
    <name evidence="4" type="primary">uvrC_2</name>
    <name evidence="4" type="ORF">V22_38570</name>
</gene>
<keyword evidence="1" id="KW-0742">SOS response</keyword>
<evidence type="ECO:0000313" key="5">
    <source>
        <dbReference type="Proteomes" id="UP000319976"/>
    </source>
</evidence>
<dbReference type="GO" id="GO:0009432">
    <property type="term" value="P:SOS response"/>
    <property type="evidence" value="ECO:0007669"/>
    <property type="project" value="UniProtKB-KW"/>
</dbReference>
<evidence type="ECO:0000256" key="1">
    <source>
        <dbReference type="ARBA" id="ARBA00023236"/>
    </source>
</evidence>
<dbReference type="PANTHER" id="PTHR30562">
    <property type="entry name" value="UVRC/OXIDOREDUCTASE"/>
    <property type="match status" value="1"/>
</dbReference>
<dbReference type="InterPro" id="IPR001943">
    <property type="entry name" value="UVR_dom"/>
</dbReference>
<dbReference type="Proteomes" id="UP000319976">
    <property type="component" value="Chromosome"/>
</dbReference>